<dbReference type="InterPro" id="IPR007384">
    <property type="entry name" value="UCP006257"/>
</dbReference>
<evidence type="ECO:0000313" key="2">
    <source>
        <dbReference type="EMBL" id="TCL04450.1"/>
    </source>
</evidence>
<dbReference type="SUPFAM" id="SSF158452">
    <property type="entry name" value="YqcC-like"/>
    <property type="match status" value="1"/>
</dbReference>
<dbReference type="Gene3D" id="1.20.1440.40">
    <property type="entry name" value="YqcC-like"/>
    <property type="match status" value="1"/>
</dbReference>
<comment type="caution">
    <text evidence="2">The sequence shown here is derived from an EMBL/GenBank/DDBJ whole genome shotgun (WGS) entry which is preliminary data.</text>
</comment>
<dbReference type="EMBL" id="SJOI01000001">
    <property type="protein sequence ID" value="TCL04450.1"/>
    <property type="molecule type" value="Genomic_DNA"/>
</dbReference>
<reference evidence="2 3" key="1">
    <citation type="submission" date="2019-02" db="EMBL/GenBank/DDBJ databases">
        <title>Investigation of anaerobic lignin degradation for improved lignocellulosic biofuels.</title>
        <authorList>
            <person name="Deangelis K."/>
        </authorList>
    </citation>
    <scope>NUCLEOTIDE SEQUENCE [LARGE SCALE GENOMIC DNA]</scope>
    <source>
        <strain evidence="2 3">159R</strain>
    </source>
</reference>
<accession>A0A4R1NJR6</accession>
<dbReference type="OrthoDB" id="8794567at2"/>
<feature type="domain" description="YqcC-like" evidence="1">
    <location>
        <begin position="7"/>
        <end position="99"/>
    </location>
</feature>
<dbReference type="PANTHER" id="PTHR39586:SF1">
    <property type="entry name" value="CYTOPLASMIC PROTEIN"/>
    <property type="match status" value="1"/>
</dbReference>
<protein>
    <submittedName>
        <fullName evidence="2">Uncharacterized protein YqcC (DUF446 family)</fullName>
    </submittedName>
</protein>
<dbReference type="PIRSF" id="PIRSF006257">
    <property type="entry name" value="UCP006257"/>
    <property type="match status" value="1"/>
</dbReference>
<evidence type="ECO:0000313" key="3">
    <source>
        <dbReference type="Proteomes" id="UP000294555"/>
    </source>
</evidence>
<evidence type="ECO:0000259" key="1">
    <source>
        <dbReference type="Pfam" id="PF04287"/>
    </source>
</evidence>
<organism evidence="2 3">
    <name type="scientific">Sodalis ligni</name>
    <dbReference type="NCBI Taxonomy" id="2697027"/>
    <lineage>
        <taxon>Bacteria</taxon>
        <taxon>Pseudomonadati</taxon>
        <taxon>Pseudomonadota</taxon>
        <taxon>Gammaproteobacteria</taxon>
        <taxon>Enterobacterales</taxon>
        <taxon>Bruguierivoracaceae</taxon>
        <taxon>Sodalis</taxon>
    </lineage>
</organism>
<sequence length="114" mass="13140">MSLHLEIRQHLFDIEQTMRTLAIWQAQPPARAAFESVEPFCIDTMQAEQWLQWILLPRMHALLDKRAPLPARFSIAPYFEEALPDAAPLLVQLRRLDDLLNSSPTSGARIIQHD</sequence>
<dbReference type="InterPro" id="IPR036814">
    <property type="entry name" value="YqcC-like_sf"/>
</dbReference>
<dbReference type="InterPro" id="IPR023376">
    <property type="entry name" value="YqcC-like_dom"/>
</dbReference>
<name>A0A4R1NJR6_9GAMM</name>
<gene>
    <name evidence="2" type="ORF">EZJ58_2571</name>
</gene>
<keyword evidence="3" id="KW-1185">Reference proteome</keyword>
<dbReference type="Pfam" id="PF04287">
    <property type="entry name" value="DUF446"/>
    <property type="match status" value="1"/>
</dbReference>
<dbReference type="PANTHER" id="PTHR39586">
    <property type="entry name" value="CYTOPLASMIC PROTEIN-RELATED"/>
    <property type="match status" value="1"/>
</dbReference>
<proteinExistence type="predicted"/>
<dbReference type="AlphaFoldDB" id="A0A4R1NJR6"/>
<dbReference type="GO" id="GO:0044010">
    <property type="term" value="P:single-species biofilm formation"/>
    <property type="evidence" value="ECO:0007669"/>
    <property type="project" value="TreeGrafter"/>
</dbReference>
<dbReference type="RefSeq" id="WP_132923238.1">
    <property type="nucleotide sequence ID" value="NZ_CP075169.1"/>
</dbReference>
<dbReference type="Proteomes" id="UP000294555">
    <property type="component" value="Unassembled WGS sequence"/>
</dbReference>